<proteinExistence type="predicted"/>
<dbReference type="EMBL" id="KZ369538">
    <property type="protein sequence ID" value="PIO10046.1"/>
    <property type="molecule type" value="Genomic_DNA"/>
</dbReference>
<accession>A0A2G9Q369</accession>
<dbReference type="Proteomes" id="UP000228934">
    <property type="component" value="Unassembled WGS sequence"/>
</dbReference>
<gene>
    <name evidence="1" type="ORF">AB205_0071270</name>
</gene>
<keyword evidence="2" id="KW-1185">Reference proteome</keyword>
<sequence>MTSTGSPCPISEGGVLSAQMRNRGLWNQCLLPVSKVESSAVVAVFVAMDVRRGAGSIRRLMTER</sequence>
<reference evidence="2" key="1">
    <citation type="journal article" date="2017" name="Nat. Commun.">
        <title>The North American bullfrog draft genome provides insight into hormonal regulation of long noncoding RNA.</title>
        <authorList>
            <person name="Hammond S.A."/>
            <person name="Warren R.L."/>
            <person name="Vandervalk B.P."/>
            <person name="Kucuk E."/>
            <person name="Khan H."/>
            <person name="Gibb E.A."/>
            <person name="Pandoh P."/>
            <person name="Kirk H."/>
            <person name="Zhao Y."/>
            <person name="Jones M."/>
            <person name="Mungall A.J."/>
            <person name="Coope R."/>
            <person name="Pleasance S."/>
            <person name="Moore R.A."/>
            <person name="Holt R.A."/>
            <person name="Round J.M."/>
            <person name="Ohora S."/>
            <person name="Walle B.V."/>
            <person name="Veldhoen N."/>
            <person name="Helbing C.C."/>
            <person name="Birol I."/>
        </authorList>
    </citation>
    <scope>NUCLEOTIDE SEQUENCE [LARGE SCALE GENOMIC DNA]</scope>
</reference>
<dbReference type="AlphaFoldDB" id="A0A2G9Q369"/>
<name>A0A2G9Q369_AQUCT</name>
<evidence type="ECO:0000313" key="2">
    <source>
        <dbReference type="Proteomes" id="UP000228934"/>
    </source>
</evidence>
<evidence type="ECO:0000313" key="1">
    <source>
        <dbReference type="EMBL" id="PIO10046.1"/>
    </source>
</evidence>
<organism evidence="1 2">
    <name type="scientific">Aquarana catesbeiana</name>
    <name type="common">American bullfrog</name>
    <name type="synonym">Rana catesbeiana</name>
    <dbReference type="NCBI Taxonomy" id="8400"/>
    <lineage>
        <taxon>Eukaryota</taxon>
        <taxon>Metazoa</taxon>
        <taxon>Chordata</taxon>
        <taxon>Craniata</taxon>
        <taxon>Vertebrata</taxon>
        <taxon>Euteleostomi</taxon>
        <taxon>Amphibia</taxon>
        <taxon>Batrachia</taxon>
        <taxon>Anura</taxon>
        <taxon>Neobatrachia</taxon>
        <taxon>Ranoidea</taxon>
        <taxon>Ranidae</taxon>
        <taxon>Aquarana</taxon>
    </lineage>
</organism>
<protein>
    <submittedName>
        <fullName evidence="1">Uncharacterized protein</fullName>
    </submittedName>
</protein>